<feature type="transmembrane region" description="Helical" evidence="6">
    <location>
        <begin position="205"/>
        <end position="224"/>
    </location>
</feature>
<dbReference type="Pfam" id="PF01810">
    <property type="entry name" value="LysE"/>
    <property type="match status" value="1"/>
</dbReference>
<evidence type="ECO:0000256" key="5">
    <source>
        <dbReference type="ARBA" id="ARBA00023136"/>
    </source>
</evidence>
<keyword evidence="3 6" id="KW-0812">Transmembrane</keyword>
<keyword evidence="8" id="KW-1185">Reference proteome</keyword>
<evidence type="ECO:0000313" key="8">
    <source>
        <dbReference type="Proteomes" id="UP001168537"/>
    </source>
</evidence>
<protein>
    <submittedName>
        <fullName evidence="7">LysE family transporter</fullName>
    </submittedName>
</protein>
<accession>A0ABT8ENU0</accession>
<feature type="transmembrane region" description="Helical" evidence="6">
    <location>
        <begin position="134"/>
        <end position="159"/>
    </location>
</feature>
<feature type="transmembrane region" description="Helical" evidence="6">
    <location>
        <begin position="171"/>
        <end position="193"/>
    </location>
</feature>
<dbReference type="InterPro" id="IPR001123">
    <property type="entry name" value="LeuE-type"/>
</dbReference>
<reference evidence="7" key="1">
    <citation type="submission" date="2023-06" db="EMBL/GenBank/DDBJ databases">
        <title>Draft genome sequence of Nocardioides sp. SOB72.</title>
        <authorList>
            <person name="Zhang G."/>
        </authorList>
    </citation>
    <scope>NUCLEOTIDE SEQUENCE</scope>
    <source>
        <strain evidence="7">SOB72</strain>
    </source>
</reference>
<dbReference type="Proteomes" id="UP001168537">
    <property type="component" value="Unassembled WGS sequence"/>
</dbReference>
<feature type="transmembrane region" description="Helical" evidence="6">
    <location>
        <begin position="92"/>
        <end position="113"/>
    </location>
</feature>
<sequence>MTPTVKRVREPPPLPHHRAVREVVVSGLVTGWAIAVPIGAVGAYLVALTARTSWRTGAAAALGIASVDGAYAALAVVAGTALSALLAPAQDALRLGSGVVLLVVAALMGRAALRSGAAAPSTRGATDRGMRPRTAYALFVGITAVNPTTVVYFAAVVLGRDLTDGAAEGTVFVLAALAASASWQLLLATGGAVLGRAVTGPRGRLVTGLGSAVVVAGLALHTMAG</sequence>
<keyword evidence="4 6" id="KW-1133">Transmembrane helix</keyword>
<name>A0ABT8ENU0_9ACTN</name>
<organism evidence="7 8">
    <name type="scientific">Nocardioides abyssi</name>
    <dbReference type="NCBI Taxonomy" id="3058370"/>
    <lineage>
        <taxon>Bacteria</taxon>
        <taxon>Bacillati</taxon>
        <taxon>Actinomycetota</taxon>
        <taxon>Actinomycetes</taxon>
        <taxon>Propionibacteriales</taxon>
        <taxon>Nocardioidaceae</taxon>
        <taxon>Nocardioides</taxon>
    </lineage>
</organism>
<comment type="caution">
    <text evidence="7">The sequence shown here is derived from an EMBL/GenBank/DDBJ whole genome shotgun (WGS) entry which is preliminary data.</text>
</comment>
<proteinExistence type="predicted"/>
<dbReference type="RefSeq" id="WP_300958617.1">
    <property type="nucleotide sequence ID" value="NZ_JAUHJR010000001.1"/>
</dbReference>
<keyword evidence="2" id="KW-1003">Cell membrane</keyword>
<feature type="transmembrane region" description="Helical" evidence="6">
    <location>
        <begin position="59"/>
        <end position="86"/>
    </location>
</feature>
<evidence type="ECO:0000256" key="6">
    <source>
        <dbReference type="SAM" id="Phobius"/>
    </source>
</evidence>
<evidence type="ECO:0000256" key="2">
    <source>
        <dbReference type="ARBA" id="ARBA00022475"/>
    </source>
</evidence>
<keyword evidence="5 6" id="KW-0472">Membrane</keyword>
<evidence type="ECO:0000256" key="3">
    <source>
        <dbReference type="ARBA" id="ARBA00022692"/>
    </source>
</evidence>
<gene>
    <name evidence="7" type="ORF">QWY29_00315</name>
</gene>
<dbReference type="EMBL" id="JAUHJR010000001">
    <property type="protein sequence ID" value="MDN4159784.1"/>
    <property type="molecule type" value="Genomic_DNA"/>
</dbReference>
<evidence type="ECO:0000256" key="1">
    <source>
        <dbReference type="ARBA" id="ARBA00004651"/>
    </source>
</evidence>
<evidence type="ECO:0000256" key="4">
    <source>
        <dbReference type="ARBA" id="ARBA00022989"/>
    </source>
</evidence>
<evidence type="ECO:0000313" key="7">
    <source>
        <dbReference type="EMBL" id="MDN4159784.1"/>
    </source>
</evidence>
<feature type="transmembrane region" description="Helical" evidence="6">
    <location>
        <begin position="23"/>
        <end position="47"/>
    </location>
</feature>
<comment type="subcellular location">
    <subcellularLocation>
        <location evidence="1">Cell membrane</location>
        <topology evidence="1">Multi-pass membrane protein</topology>
    </subcellularLocation>
</comment>